<feature type="transmembrane region" description="Helical" evidence="8">
    <location>
        <begin position="125"/>
        <end position="145"/>
    </location>
</feature>
<comment type="similarity">
    <text evidence="2">Belongs to the major facilitator superfamily. Folate-biopterin transporter (TC 2.A.71) family.</text>
</comment>
<evidence type="ECO:0000256" key="6">
    <source>
        <dbReference type="ARBA" id="ARBA00023136"/>
    </source>
</evidence>
<evidence type="ECO:0000256" key="4">
    <source>
        <dbReference type="ARBA" id="ARBA00022692"/>
    </source>
</evidence>
<feature type="compositionally biased region" description="Polar residues" evidence="7">
    <location>
        <begin position="1"/>
        <end position="15"/>
    </location>
</feature>
<gene>
    <name evidence="10" type="ORF">BBJ29_006523</name>
    <name evidence="9" type="ORF">BBP00_00008229</name>
</gene>
<keyword evidence="3" id="KW-0813">Transport</keyword>
<organism evidence="9 11">
    <name type="scientific">Phytophthora kernoviae</name>
    <dbReference type="NCBI Taxonomy" id="325452"/>
    <lineage>
        <taxon>Eukaryota</taxon>
        <taxon>Sar</taxon>
        <taxon>Stramenopiles</taxon>
        <taxon>Oomycota</taxon>
        <taxon>Peronosporomycetes</taxon>
        <taxon>Peronosporales</taxon>
        <taxon>Peronosporaceae</taxon>
        <taxon>Phytophthora</taxon>
    </lineage>
</organism>
<feature type="region of interest" description="Disordered" evidence="7">
    <location>
        <begin position="859"/>
        <end position="886"/>
    </location>
</feature>
<evidence type="ECO:0000256" key="7">
    <source>
        <dbReference type="SAM" id="MobiDB-lite"/>
    </source>
</evidence>
<name>A0A3F2RFX5_9STRA</name>
<evidence type="ECO:0000256" key="8">
    <source>
        <dbReference type="SAM" id="Phobius"/>
    </source>
</evidence>
<sequence>MTQLRDASTHPTTPDASKLSLGSPGINYEGVKTPVDIEGGALEPGGVPSVYSWKHLGLLAHIASVGVVYGTLSGVLYAVLNNYLYMSAVLTATAQALVRLPRALRFFAAIFSDCYPIFGYRRRPYLIIGWVITFTCCFLMAVLPLGDPYYGDPALADIDEDEMTAEQQALINYDAPNKGIKLIIFFVLANIGTVISFGASDGYMVELARREPEAIRGTVQSHVSAVRQVFMILAAFMTGLGLNSEDYGGDFSWSMGFNAIMGVCAAFSFVTIPLCWFCITEEKAPRKSMRTFFVSMFNLVQHRVMFQVIAFRFFRQILSLFSVTASSPIQSTWANVTPLNEGLSEMISCLVTFISLWIVRRYGLHWSWRAVVIVCQVGVVFVDAFPTFFTIWDVYRSQWFWLGVPLLAEFPNSIGDFIASLFVVEVVDKGSEASVMGLMITISALGTPFSTVMYKSVDSYFDIERKFIVKDTHHVRTQVSYAYLIAYACNLLSLVFVVWLPRQKAEVHALKAQGGKNKLLGKLTVCYLVFAFFWILMTNVLSLFDSTAMMSEMEAPPASRLRRRSFFENMETESSSTENVSLSESDLASALPAGTSSPSPDLVLVKTEFALRQMLKFRQERQEERDHRGRTGALKTLNGLGRNSPVELSTSDLAASNFGVYLLKTTVPDVYDRHVRKKWDEFLHVVVVGDADKKEQYTEELLAAWVSHPTWPMLHVRFQQSLALCGSFQRVLSSMLKDYEADAEAAEAAEAAADPDRAAEDWLEGLDSPKKLAKKATKRKLNVDLVCEEGANSAKEITRLKNAIGMHLFPVPPEVEKYENTVLESAAVGAITVTYNTPIMQEWVPDSCGLRVGSFDFDGPTNTGAADDDNPDAEKHMPKGGDGLDHRDRELAEGAALVKLPSVHVTNSEIERGIEQLLELDRVSRVAAGRAARVHYLRMRTHYLSAVAALDAAVCEGDSDDLGETQSEIGQHSRKKVEVETLRAFLY</sequence>
<evidence type="ECO:0000256" key="1">
    <source>
        <dbReference type="ARBA" id="ARBA00004141"/>
    </source>
</evidence>
<keyword evidence="4 8" id="KW-0812">Transmembrane</keyword>
<feature type="transmembrane region" description="Helical" evidence="8">
    <location>
        <begin position="255"/>
        <end position="279"/>
    </location>
</feature>
<feature type="transmembrane region" description="Helical" evidence="8">
    <location>
        <begin position="520"/>
        <end position="544"/>
    </location>
</feature>
<dbReference type="Proteomes" id="UP000277300">
    <property type="component" value="Unassembled WGS sequence"/>
</dbReference>
<proteinExistence type="inferred from homology"/>
<dbReference type="InterPro" id="IPR036259">
    <property type="entry name" value="MFS_trans_sf"/>
</dbReference>
<protein>
    <recommendedName>
        <fullName evidence="13">Transmembrane protein</fullName>
    </recommendedName>
</protein>
<evidence type="ECO:0000313" key="11">
    <source>
        <dbReference type="Proteomes" id="UP000277300"/>
    </source>
</evidence>
<feature type="compositionally biased region" description="Basic and acidic residues" evidence="7">
    <location>
        <begin position="872"/>
        <end position="886"/>
    </location>
</feature>
<evidence type="ECO:0000313" key="9">
    <source>
        <dbReference type="EMBL" id="RLN55974.1"/>
    </source>
</evidence>
<feature type="region of interest" description="Disordered" evidence="7">
    <location>
        <begin position="1"/>
        <end position="25"/>
    </location>
</feature>
<dbReference type="Gene3D" id="1.20.1250.20">
    <property type="entry name" value="MFS general substrate transporter like domains"/>
    <property type="match status" value="1"/>
</dbReference>
<dbReference type="SUPFAM" id="SSF103473">
    <property type="entry name" value="MFS general substrate transporter"/>
    <property type="match status" value="1"/>
</dbReference>
<feature type="transmembrane region" description="Helical" evidence="8">
    <location>
        <begin position="435"/>
        <end position="454"/>
    </location>
</feature>
<feature type="transmembrane region" description="Helical" evidence="8">
    <location>
        <begin position="225"/>
        <end position="243"/>
    </location>
</feature>
<dbReference type="PANTHER" id="PTHR31585:SF5">
    <property type="entry name" value="RNA-BINDING S4 DOMAIN-CONTAINING PROTEIN"/>
    <property type="match status" value="1"/>
</dbReference>
<dbReference type="PANTHER" id="PTHR31585">
    <property type="entry name" value="FOLATE-BIOPTERIN TRANSPORTER 1, CHLOROPLASTIC"/>
    <property type="match status" value="1"/>
</dbReference>
<keyword evidence="5 8" id="KW-1133">Transmembrane helix</keyword>
<evidence type="ECO:0000256" key="5">
    <source>
        <dbReference type="ARBA" id="ARBA00022989"/>
    </source>
</evidence>
<dbReference type="GO" id="GO:0016020">
    <property type="term" value="C:membrane"/>
    <property type="evidence" value="ECO:0007669"/>
    <property type="project" value="UniProtKB-SubCell"/>
</dbReference>
<feature type="transmembrane region" description="Helical" evidence="8">
    <location>
        <begin position="481"/>
        <end position="500"/>
    </location>
</feature>
<dbReference type="InterPro" id="IPR039309">
    <property type="entry name" value="BT1"/>
</dbReference>
<dbReference type="AlphaFoldDB" id="A0A3F2RFX5"/>
<dbReference type="Proteomes" id="UP000284657">
    <property type="component" value="Unassembled WGS sequence"/>
</dbReference>
<dbReference type="EMBL" id="MBAD02000402">
    <property type="protein sequence ID" value="RLN68483.1"/>
    <property type="molecule type" value="Genomic_DNA"/>
</dbReference>
<comment type="caution">
    <text evidence="9">The sequence shown here is derived from an EMBL/GenBank/DDBJ whole genome shotgun (WGS) entry which is preliminary data.</text>
</comment>
<dbReference type="OrthoDB" id="754047at2759"/>
<reference evidence="11 12" key="1">
    <citation type="submission" date="2018-07" db="EMBL/GenBank/DDBJ databases">
        <title>Genome sequencing of oomycete isolates from Chile give support for New Zealand origin for Phytophthora kernoviae and make available the first Nothophytophthora sp. genome.</title>
        <authorList>
            <person name="Studholme D.J."/>
            <person name="Sanfuentes E."/>
            <person name="Panda P."/>
            <person name="Hill R."/>
            <person name="Sambles C."/>
            <person name="Grant M."/>
            <person name="Williams N.M."/>
            <person name="Mcdougal R.L."/>
        </authorList>
    </citation>
    <scope>NUCLEOTIDE SEQUENCE [LARGE SCALE GENOMIC DNA]</scope>
    <source>
        <strain evidence="9">Chile6</strain>
        <strain evidence="10">Chile7</strain>
    </source>
</reference>
<feature type="transmembrane region" description="Helical" evidence="8">
    <location>
        <begin position="371"/>
        <end position="392"/>
    </location>
</feature>
<evidence type="ECO:0000256" key="2">
    <source>
        <dbReference type="ARBA" id="ARBA00007015"/>
    </source>
</evidence>
<comment type="subcellular location">
    <subcellularLocation>
        <location evidence="1">Membrane</location>
        <topology evidence="1">Multi-pass membrane protein</topology>
    </subcellularLocation>
</comment>
<evidence type="ECO:0008006" key="13">
    <source>
        <dbReference type="Google" id="ProtNLM"/>
    </source>
</evidence>
<dbReference type="EMBL" id="MBDO02000395">
    <property type="protein sequence ID" value="RLN55974.1"/>
    <property type="molecule type" value="Genomic_DNA"/>
</dbReference>
<keyword evidence="6 8" id="KW-0472">Membrane</keyword>
<evidence type="ECO:0000256" key="3">
    <source>
        <dbReference type="ARBA" id="ARBA00022448"/>
    </source>
</evidence>
<dbReference type="Pfam" id="PF03092">
    <property type="entry name" value="BT1"/>
    <property type="match status" value="1"/>
</dbReference>
<accession>A0A3F2RFX5</accession>
<feature type="transmembrane region" description="Helical" evidence="8">
    <location>
        <begin position="58"/>
        <end position="80"/>
    </location>
</feature>
<feature type="transmembrane region" description="Helical" evidence="8">
    <location>
        <begin position="182"/>
        <end position="204"/>
    </location>
</feature>
<evidence type="ECO:0000313" key="12">
    <source>
        <dbReference type="Proteomes" id="UP000284657"/>
    </source>
</evidence>
<evidence type="ECO:0000313" key="10">
    <source>
        <dbReference type="EMBL" id="RLN68483.1"/>
    </source>
</evidence>
<feature type="transmembrane region" description="Helical" evidence="8">
    <location>
        <begin position="398"/>
        <end position="423"/>
    </location>
</feature>